<dbReference type="NCBIfam" id="TIGR00277">
    <property type="entry name" value="HDIG"/>
    <property type="match status" value="1"/>
</dbReference>
<keyword evidence="1" id="KW-0812">Transmembrane</keyword>
<dbReference type="InterPro" id="IPR006675">
    <property type="entry name" value="HDIG_dom"/>
</dbReference>
<evidence type="ECO:0000313" key="5">
    <source>
        <dbReference type="EMBL" id="CCU81199.1"/>
    </source>
</evidence>
<dbReference type="Gene3D" id="3.30.70.270">
    <property type="match status" value="1"/>
</dbReference>
<keyword evidence="6" id="KW-1185">Reference proteome</keyword>
<feature type="transmembrane region" description="Helical" evidence="1">
    <location>
        <begin position="140"/>
        <end position="163"/>
    </location>
</feature>
<dbReference type="PROSITE" id="PS51831">
    <property type="entry name" value="HD"/>
    <property type="match status" value="1"/>
</dbReference>
<dbReference type="CDD" id="cd01949">
    <property type="entry name" value="GGDEF"/>
    <property type="match status" value="1"/>
</dbReference>
<comment type="caution">
    <text evidence="5">The sequence shown here is derived from an EMBL/GenBank/DDBJ whole genome shotgun (WGS) entry which is preliminary data.</text>
</comment>
<dbReference type="eggNOG" id="COG2203">
    <property type="taxonomic scope" value="Bacteria"/>
</dbReference>
<feature type="transmembrane region" description="Helical" evidence="1">
    <location>
        <begin position="9"/>
        <end position="29"/>
    </location>
</feature>
<dbReference type="Proteomes" id="UP000012063">
    <property type="component" value="Unassembled WGS sequence"/>
</dbReference>
<dbReference type="PROSITE" id="PS51832">
    <property type="entry name" value="HD_GYP"/>
    <property type="match status" value="1"/>
</dbReference>
<gene>
    <name evidence="5" type="ORF">HSACCH_02650</name>
</gene>
<evidence type="ECO:0000256" key="1">
    <source>
        <dbReference type="SAM" id="Phobius"/>
    </source>
</evidence>
<dbReference type="STRING" id="1293054.HSACCH_02650"/>
<name>M5EHZ6_9FIRM</name>
<dbReference type="InterPro" id="IPR037522">
    <property type="entry name" value="HD_GYP_dom"/>
</dbReference>
<dbReference type="PANTHER" id="PTHR45228:SF1">
    <property type="entry name" value="CYCLIC DI-GMP PHOSPHODIESTERASE TM_0186"/>
    <property type="match status" value="1"/>
</dbReference>
<evidence type="ECO:0000313" key="6">
    <source>
        <dbReference type="Proteomes" id="UP000012063"/>
    </source>
</evidence>
<dbReference type="OrthoDB" id="9798833at2"/>
<dbReference type="InterPro" id="IPR029787">
    <property type="entry name" value="Nucleotide_cyclase"/>
</dbReference>
<dbReference type="Pfam" id="PF00990">
    <property type="entry name" value="GGDEF"/>
    <property type="match status" value="1"/>
</dbReference>
<feature type="transmembrane region" description="Helical" evidence="1">
    <location>
        <begin position="41"/>
        <end position="58"/>
    </location>
</feature>
<organism evidence="5 6">
    <name type="scientific">Halanaerobium saccharolyticum subsp. saccharolyticum DSM 6643</name>
    <dbReference type="NCBI Taxonomy" id="1293054"/>
    <lineage>
        <taxon>Bacteria</taxon>
        <taxon>Bacillati</taxon>
        <taxon>Bacillota</taxon>
        <taxon>Clostridia</taxon>
        <taxon>Halanaerobiales</taxon>
        <taxon>Halanaerobiaceae</taxon>
        <taxon>Halanaerobium</taxon>
    </lineage>
</organism>
<protein>
    <recommendedName>
        <fullName evidence="7">Diguanylate cyclase (GGDEF)-like protein/putative nucleotidyltransferase with HDIG domain</fullName>
    </recommendedName>
</protein>
<dbReference type="eggNOG" id="COG3437">
    <property type="taxonomic scope" value="Bacteria"/>
</dbReference>
<dbReference type="PANTHER" id="PTHR45228">
    <property type="entry name" value="CYCLIC DI-GMP PHOSPHODIESTERASE TM_0186-RELATED"/>
    <property type="match status" value="1"/>
</dbReference>
<evidence type="ECO:0000259" key="4">
    <source>
        <dbReference type="PROSITE" id="PS51832"/>
    </source>
</evidence>
<dbReference type="Pfam" id="PF01590">
    <property type="entry name" value="GAF"/>
    <property type="match status" value="1"/>
</dbReference>
<dbReference type="SUPFAM" id="SSF55073">
    <property type="entry name" value="Nucleotide cyclase"/>
    <property type="match status" value="1"/>
</dbReference>
<dbReference type="SUPFAM" id="SSF109604">
    <property type="entry name" value="HD-domain/PDEase-like"/>
    <property type="match status" value="1"/>
</dbReference>
<dbReference type="AlphaFoldDB" id="M5EHZ6"/>
<evidence type="ECO:0008006" key="7">
    <source>
        <dbReference type="Google" id="ProtNLM"/>
    </source>
</evidence>
<dbReference type="Pfam" id="PF13487">
    <property type="entry name" value="HD_5"/>
    <property type="match status" value="1"/>
</dbReference>
<feature type="domain" description="HD-GYP" evidence="4">
    <location>
        <begin position="506"/>
        <end position="692"/>
    </location>
</feature>
<dbReference type="InterPro" id="IPR000160">
    <property type="entry name" value="GGDEF_dom"/>
</dbReference>
<reference evidence="6" key="1">
    <citation type="journal article" date="2013" name="Genome Announc.">
        <title>Genome Sequence of Halanaerobium saccharolyticum subsp. saccharolyticum Strain DSM 6643T, a Halophilic Hydrogen-Producing Bacterium.</title>
        <authorList>
            <person name="Kivisto A."/>
            <person name="Larjo A."/>
            <person name="Ciranna A."/>
            <person name="Santala V."/>
            <person name="Roos C."/>
            <person name="Karp M."/>
        </authorList>
    </citation>
    <scope>NUCLEOTIDE SEQUENCE [LARGE SCALE GENOMIC DNA]</scope>
    <source>
        <strain evidence="6">DSM 6643</strain>
    </source>
</reference>
<dbReference type="InterPro" id="IPR006674">
    <property type="entry name" value="HD_domain"/>
</dbReference>
<dbReference type="InterPro" id="IPR003018">
    <property type="entry name" value="GAF"/>
</dbReference>
<dbReference type="InterPro" id="IPR003607">
    <property type="entry name" value="HD/PDEase_dom"/>
</dbReference>
<feature type="transmembrane region" description="Helical" evidence="1">
    <location>
        <begin position="92"/>
        <end position="111"/>
    </location>
</feature>
<feature type="domain" description="HD" evidence="3">
    <location>
        <begin position="528"/>
        <end position="650"/>
    </location>
</feature>
<dbReference type="RefSeq" id="WP_005490512.1">
    <property type="nucleotide sequence ID" value="NZ_CAUI01000023.1"/>
</dbReference>
<dbReference type="InterPro" id="IPR043128">
    <property type="entry name" value="Rev_trsase/Diguanyl_cyclase"/>
</dbReference>
<dbReference type="Gene3D" id="1.10.3210.10">
    <property type="entry name" value="Hypothetical protein af1432"/>
    <property type="match status" value="1"/>
</dbReference>
<dbReference type="PROSITE" id="PS50887">
    <property type="entry name" value="GGDEF"/>
    <property type="match status" value="1"/>
</dbReference>
<evidence type="ECO:0000259" key="2">
    <source>
        <dbReference type="PROSITE" id="PS50887"/>
    </source>
</evidence>
<dbReference type="Gene3D" id="3.30.450.40">
    <property type="match status" value="1"/>
</dbReference>
<keyword evidence="1" id="KW-0472">Membrane</keyword>
<dbReference type="SUPFAM" id="SSF55781">
    <property type="entry name" value="GAF domain-like"/>
    <property type="match status" value="1"/>
</dbReference>
<accession>M5EHZ6</accession>
<dbReference type="SMART" id="SM00471">
    <property type="entry name" value="HDc"/>
    <property type="match status" value="1"/>
</dbReference>
<dbReference type="SMART" id="SM00267">
    <property type="entry name" value="GGDEF"/>
    <property type="match status" value="1"/>
</dbReference>
<feature type="domain" description="GGDEF" evidence="2">
    <location>
        <begin position="385"/>
        <end position="515"/>
    </location>
</feature>
<dbReference type="InParanoid" id="M5EHZ6"/>
<sequence>MTKQINKINFYRIILFAGAASYIIFAFVYRINSNVYDPMSLGERIISALMFSTAFFMSYKNEFVKNNIEIISYFLSLSAILQLFYYNHLFNFNLGLSIPLIIIIAVFNLIFDLNKLKFYTNLILIILISLSLYICNSPNVVTSFYLTSYIIIASLSFYISYFIEKSQKQRQINLEKLKSQYEFQKTFAKISSELVDLGLENINYRINSSLKEIGEYFNIDRSYIFMLNEAGKLMSNQYEWTAPGISSQKEKLQNLKTKNYQWWFKNLRNKDVIIIEDVDRLEAEAAAEKELLKSQNIKSLIVFPIYIEEEITGFFGFDLVENKIDINEIKIEQLKIFTDVITNAISKHQDNLKIKKLSYYDSLTDIYNRRFFEEELKRLDTARQLPISIIMADLNGLKIINDSYGHKMGDYVLKRAAELLKKSIRKEDILARQGGDEFVILLPQTTPEEAAKIIKRIKNKTGMIEGTSIPISIALGQATKTDKNEEIEETLKDADNQMYKNKLSEGRSSKSNIVAGLINALEAKSNETKEHALRMKNIALKFAEKLKLSESEKNRLSLIAELHDIGKINISEEILNKPDRLNQKEWEIIKKHTEQGYKIASSSEEFAAVADDIYAHHERWDGTGYPRQLEGEEIPYLARIITLVDAYDVMTNDRAYSDAVSKREALVEIERCSGTQFDPELADKFIDLLEGE</sequence>
<dbReference type="InterPro" id="IPR052020">
    <property type="entry name" value="Cyclic_di-GMP/3'3'-cGAMP_PDE"/>
</dbReference>
<dbReference type="EMBL" id="CAUI01000023">
    <property type="protein sequence ID" value="CCU81199.1"/>
    <property type="molecule type" value="Genomic_DNA"/>
</dbReference>
<dbReference type="InterPro" id="IPR029016">
    <property type="entry name" value="GAF-like_dom_sf"/>
</dbReference>
<evidence type="ECO:0000259" key="3">
    <source>
        <dbReference type="PROSITE" id="PS51831"/>
    </source>
</evidence>
<dbReference type="CDD" id="cd00077">
    <property type="entry name" value="HDc"/>
    <property type="match status" value="1"/>
</dbReference>
<keyword evidence="1" id="KW-1133">Transmembrane helix</keyword>
<dbReference type="NCBIfam" id="TIGR00254">
    <property type="entry name" value="GGDEF"/>
    <property type="match status" value="1"/>
</dbReference>
<feature type="transmembrane region" description="Helical" evidence="1">
    <location>
        <begin position="70"/>
        <end position="86"/>
    </location>
</feature>
<proteinExistence type="predicted"/>
<feature type="transmembrane region" description="Helical" evidence="1">
    <location>
        <begin position="118"/>
        <end position="134"/>
    </location>
</feature>